<dbReference type="GO" id="GO:0004151">
    <property type="term" value="F:dihydroorotase activity"/>
    <property type="evidence" value="ECO:0007669"/>
    <property type="project" value="UniProtKB-EC"/>
</dbReference>
<dbReference type="Gene3D" id="3.20.20.140">
    <property type="entry name" value="Metal-dependent hydrolases"/>
    <property type="match status" value="1"/>
</dbReference>
<proteinExistence type="predicted"/>
<name>A0ABW5BBX9_9BACT</name>
<organism evidence="3 4">
    <name type="scientific">Shivajiella indica</name>
    <dbReference type="NCBI Taxonomy" id="872115"/>
    <lineage>
        <taxon>Bacteria</taxon>
        <taxon>Pseudomonadati</taxon>
        <taxon>Bacteroidota</taxon>
        <taxon>Cytophagia</taxon>
        <taxon>Cytophagales</taxon>
        <taxon>Cyclobacteriaceae</taxon>
        <taxon>Shivajiella</taxon>
    </lineage>
</organism>
<reference evidence="4" key="1">
    <citation type="journal article" date="2019" name="Int. J. Syst. Evol. Microbiol.">
        <title>The Global Catalogue of Microorganisms (GCM) 10K type strain sequencing project: providing services to taxonomists for standard genome sequencing and annotation.</title>
        <authorList>
            <consortium name="The Broad Institute Genomics Platform"/>
            <consortium name="The Broad Institute Genome Sequencing Center for Infectious Disease"/>
            <person name="Wu L."/>
            <person name="Ma J."/>
        </authorList>
    </citation>
    <scope>NUCLEOTIDE SEQUENCE [LARGE SCALE GENOMIC DNA]</scope>
    <source>
        <strain evidence="4">KCTC 19812</strain>
    </source>
</reference>
<dbReference type="InterPro" id="IPR004722">
    <property type="entry name" value="DHOase"/>
</dbReference>
<keyword evidence="3" id="KW-0378">Hydrolase</keyword>
<dbReference type="Gene3D" id="2.30.40.10">
    <property type="entry name" value="Urease, subunit C, domain 1"/>
    <property type="match status" value="1"/>
</dbReference>
<comment type="caution">
    <text evidence="3">The sequence shown here is derived from an EMBL/GenBank/DDBJ whole genome shotgun (WGS) entry which is preliminary data.</text>
</comment>
<evidence type="ECO:0000313" key="4">
    <source>
        <dbReference type="Proteomes" id="UP001597414"/>
    </source>
</evidence>
<protein>
    <submittedName>
        <fullName evidence="3">Dihydroorotase</fullName>
        <ecNumber evidence="3">3.5.2.3</ecNumber>
    </submittedName>
</protein>
<dbReference type="InterPro" id="IPR050138">
    <property type="entry name" value="DHOase/Allantoinase_Hydrolase"/>
</dbReference>
<evidence type="ECO:0000256" key="1">
    <source>
        <dbReference type="ARBA" id="ARBA00022975"/>
    </source>
</evidence>
<dbReference type="EMBL" id="JBHUIV010000020">
    <property type="protein sequence ID" value="MFD2202716.1"/>
    <property type="molecule type" value="Genomic_DNA"/>
</dbReference>
<sequence>MAILLQSLRLIDSASVQAPKDYIYTGSEIVLKSDAYKGKIEQVIDCSKYLGSKGWVDLRCFSGEPGEEYKESMESLGKLLAYSGFSKAVLMPNTHPAIQTRNEVQFLKSKSKSWISDLVINAAATKDCKGEDFTDILDLNQEGITVFGDGLNPISNPDRLMKILQYLQKFNGILFDQSFEPLLALYGQMHEGEVSTKIGMKGVPNLAEDVAVQRNIEILRYAGGRLHFQTVSSKAAVEKIRQGKKDGLKITADVSLYQLLFSDEDLMTFDTNLKVVPPFRGSEDRKALIEGLMDGTIDAIVSNHQPQDFDAKHMEFDLAQSGMIGLQTFLPAMAKIADELGWPLLISKITEGPEKVLGVQNDGLEQMTVFDPKENWVYDKKSNLSQSANHPWLNHELQGKVKFVINKSHFVKVP</sequence>
<dbReference type="RefSeq" id="WP_380804039.1">
    <property type="nucleotide sequence ID" value="NZ_JBHUIV010000020.1"/>
</dbReference>
<dbReference type="PANTHER" id="PTHR43668">
    <property type="entry name" value="ALLANTOINASE"/>
    <property type="match status" value="1"/>
</dbReference>
<evidence type="ECO:0000313" key="3">
    <source>
        <dbReference type="EMBL" id="MFD2202716.1"/>
    </source>
</evidence>
<dbReference type="InterPro" id="IPR032466">
    <property type="entry name" value="Metal_Hydrolase"/>
</dbReference>
<accession>A0ABW5BBX9</accession>
<keyword evidence="4" id="KW-1185">Reference proteome</keyword>
<feature type="domain" description="Dihydroorotase catalytic" evidence="2">
    <location>
        <begin position="54"/>
        <end position="234"/>
    </location>
</feature>
<gene>
    <name evidence="3" type="ORF">ACFSKV_14155</name>
</gene>
<dbReference type="CDD" id="cd01317">
    <property type="entry name" value="DHOase_IIa"/>
    <property type="match status" value="1"/>
</dbReference>
<evidence type="ECO:0000259" key="2">
    <source>
        <dbReference type="Pfam" id="PF12890"/>
    </source>
</evidence>
<dbReference type="InterPro" id="IPR011059">
    <property type="entry name" value="Metal-dep_hydrolase_composite"/>
</dbReference>
<dbReference type="Pfam" id="PF12890">
    <property type="entry name" value="DHOase"/>
    <property type="match status" value="1"/>
</dbReference>
<dbReference type="PANTHER" id="PTHR43668:SF2">
    <property type="entry name" value="ALLANTOINASE"/>
    <property type="match status" value="1"/>
</dbReference>
<dbReference type="Proteomes" id="UP001597414">
    <property type="component" value="Unassembled WGS sequence"/>
</dbReference>
<keyword evidence="1" id="KW-0665">Pyrimidine biosynthesis</keyword>
<dbReference type="InterPro" id="IPR024403">
    <property type="entry name" value="DHOase_cat"/>
</dbReference>
<dbReference type="EC" id="3.5.2.3" evidence="3"/>
<dbReference type="SUPFAM" id="SSF51556">
    <property type="entry name" value="Metallo-dependent hydrolases"/>
    <property type="match status" value="1"/>
</dbReference>